<gene>
    <name evidence="2" type="ORF">M747DRAFT_250574</name>
</gene>
<feature type="region of interest" description="Disordered" evidence="1">
    <location>
        <begin position="463"/>
        <end position="484"/>
    </location>
</feature>
<accession>A0A370BEI8</accession>
<dbReference type="VEuPathDB" id="FungiDB:M747DRAFT_250574"/>
<feature type="region of interest" description="Disordered" evidence="1">
    <location>
        <begin position="343"/>
        <end position="368"/>
    </location>
</feature>
<sequence length="484" mass="53083">MDALSFLEFLVLSPRSTLQIGSVSFMSAVKSGPPSTGNITAYTITIVTLADAKGQGVSLAVAHLARKIDILHPLRNDRSDRESNFALTLCNFQASQHTQETRAWIASADPPQVITNHCGSDKLSGCDPASDSLARSWYFDSSIQYSPRDCSPSQIAGPTVMGFGGRVLLNERLNYAESPSMHPGESHKNKKYEILQYAPSPILHSARTLITVMYESMCSIIDGIPGRRVLPVSSQSSGPLVADRSEDRRLPPLPCVEPLPRGPLDPFSANAYASSASRSQYTCPGRSIRSAVERRVVAISSSARSAECSLQSDQFQKVSMWPQELSCPQILNLIAPTNINRKPPLQQPCGRKRNASTAPAGLGNQRERHRIAEGNRRKNLSQLHRELDRRIHDFFLEQAGWNPSKGLPESKEHIVQAAIFLIDYMAWIIKYLLRQENNMPRQLLEYLAHPLHIAAAAGVQSSGAEPDFPAAVQETSGKPDVDGA</sequence>
<dbReference type="EMBL" id="KZ851998">
    <property type="protein sequence ID" value="RDH13953.1"/>
    <property type="molecule type" value="Genomic_DNA"/>
</dbReference>
<dbReference type="AlphaFoldDB" id="A0A370BEI8"/>
<reference evidence="2 3" key="1">
    <citation type="submission" date="2018-07" db="EMBL/GenBank/DDBJ databases">
        <title>Section-level genome sequencing of Aspergillus section Nigri to investigate inter- and intra-species variation.</title>
        <authorList>
            <consortium name="DOE Joint Genome Institute"/>
            <person name="Vesth T.C."/>
            <person name="Nybo J.L."/>
            <person name="Theobald S."/>
            <person name="Frisvad J.C."/>
            <person name="Larsen T.O."/>
            <person name="Nielsen K.F."/>
            <person name="Hoof J.B."/>
            <person name="Brandl J."/>
            <person name="Salamov A."/>
            <person name="Riley R."/>
            <person name="Gladden J.M."/>
            <person name="Phatale P."/>
            <person name="Nielsen M.T."/>
            <person name="Lyhne E.K."/>
            <person name="Kogle M.E."/>
            <person name="Strasser K."/>
            <person name="McDonnell E."/>
            <person name="Barry K."/>
            <person name="Clum A."/>
            <person name="Chen C."/>
            <person name="Nolan M."/>
            <person name="Sandor L."/>
            <person name="Kuo A."/>
            <person name="Lipzen A."/>
            <person name="Hainaut M."/>
            <person name="Drula E."/>
            <person name="Tsang A."/>
            <person name="Magnuson J.K."/>
            <person name="Henrissat B."/>
            <person name="Wiebenga A."/>
            <person name="Simmons B.A."/>
            <person name="Makela M.R."/>
            <person name="De vries R.P."/>
            <person name="Grigoriev I.V."/>
            <person name="Mortensen U.H."/>
            <person name="Baker S.E."/>
            <person name="Andersen M.R."/>
        </authorList>
    </citation>
    <scope>NUCLEOTIDE SEQUENCE [LARGE SCALE GENOMIC DNA]</scope>
    <source>
        <strain evidence="2 3">ATCC 13496</strain>
    </source>
</reference>
<evidence type="ECO:0000313" key="2">
    <source>
        <dbReference type="EMBL" id="RDH13953.1"/>
    </source>
</evidence>
<dbReference type="Proteomes" id="UP000253845">
    <property type="component" value="Unassembled WGS sequence"/>
</dbReference>
<name>A0A370BEI8_ASPNG</name>
<protein>
    <submittedName>
        <fullName evidence="2">Uncharacterized protein</fullName>
    </submittedName>
</protein>
<evidence type="ECO:0000256" key="1">
    <source>
        <dbReference type="SAM" id="MobiDB-lite"/>
    </source>
</evidence>
<proteinExistence type="predicted"/>
<organism evidence="2 3">
    <name type="scientific">Aspergillus niger ATCC 13496</name>
    <dbReference type="NCBI Taxonomy" id="1353008"/>
    <lineage>
        <taxon>Eukaryota</taxon>
        <taxon>Fungi</taxon>
        <taxon>Dikarya</taxon>
        <taxon>Ascomycota</taxon>
        <taxon>Pezizomycotina</taxon>
        <taxon>Eurotiomycetes</taxon>
        <taxon>Eurotiomycetidae</taxon>
        <taxon>Eurotiales</taxon>
        <taxon>Aspergillaceae</taxon>
        <taxon>Aspergillus</taxon>
        <taxon>Aspergillus subgen. Circumdati</taxon>
    </lineage>
</organism>
<evidence type="ECO:0000313" key="3">
    <source>
        <dbReference type="Proteomes" id="UP000253845"/>
    </source>
</evidence>